<dbReference type="RefSeq" id="WP_172606918.1">
    <property type="nucleotide sequence ID" value="NZ_UGGU01000001.1"/>
</dbReference>
<keyword evidence="2" id="KW-1185">Reference proteome</keyword>
<sequence length="45" mass="5346">MKWDKQNNETIEEYLARIGVSREHDKEIIIDNEELEADENGNVKE</sequence>
<evidence type="ECO:0000313" key="1">
    <source>
        <dbReference type="EMBL" id="STO26857.1"/>
    </source>
</evidence>
<dbReference type="AlphaFoldDB" id="A0A377GNS8"/>
<reference evidence="1 2" key="1">
    <citation type="submission" date="2018-06" db="EMBL/GenBank/DDBJ databases">
        <authorList>
            <consortium name="Pathogen Informatics"/>
            <person name="Doyle S."/>
        </authorList>
    </citation>
    <scope>NUCLEOTIDE SEQUENCE [LARGE SCALE GENOMIC DNA]</scope>
    <source>
        <strain evidence="1 2">NCTC10723</strain>
    </source>
</reference>
<gene>
    <name evidence="1" type="ORF">NCTC10723_00017</name>
</gene>
<name>A0A377GNS8_9FUSO</name>
<dbReference type="EMBL" id="UGGU01000001">
    <property type="protein sequence ID" value="STO26857.1"/>
    <property type="molecule type" value="Genomic_DNA"/>
</dbReference>
<protein>
    <submittedName>
        <fullName evidence="1">Uncharacterized protein</fullName>
    </submittedName>
</protein>
<proteinExistence type="predicted"/>
<dbReference type="Proteomes" id="UP000255328">
    <property type="component" value="Unassembled WGS sequence"/>
</dbReference>
<evidence type="ECO:0000313" key="2">
    <source>
        <dbReference type="Proteomes" id="UP000255328"/>
    </source>
</evidence>
<accession>A0A377GNS8</accession>
<organism evidence="1 2">
    <name type="scientific">Fusobacterium necrogenes</name>
    <dbReference type="NCBI Taxonomy" id="858"/>
    <lineage>
        <taxon>Bacteria</taxon>
        <taxon>Fusobacteriati</taxon>
        <taxon>Fusobacteriota</taxon>
        <taxon>Fusobacteriia</taxon>
        <taxon>Fusobacteriales</taxon>
        <taxon>Fusobacteriaceae</taxon>
        <taxon>Fusobacterium</taxon>
    </lineage>
</organism>